<dbReference type="Proteomes" id="UP000799444">
    <property type="component" value="Unassembled WGS sequence"/>
</dbReference>
<proteinExistence type="predicted"/>
<evidence type="ECO:0000313" key="3">
    <source>
        <dbReference type="Proteomes" id="UP000799444"/>
    </source>
</evidence>
<comment type="caution">
    <text evidence="2">The sequence shown here is derived from an EMBL/GenBank/DDBJ whole genome shotgun (WGS) entry which is preliminary data.</text>
</comment>
<protein>
    <submittedName>
        <fullName evidence="2">Uncharacterized protein</fullName>
    </submittedName>
</protein>
<keyword evidence="3" id="KW-1185">Reference proteome</keyword>
<gene>
    <name evidence="2" type="ORF">EJ04DRAFT_566742</name>
</gene>
<accession>A0A9P4V015</accession>
<evidence type="ECO:0000313" key="2">
    <source>
        <dbReference type="EMBL" id="KAF2731563.1"/>
    </source>
</evidence>
<reference evidence="2" key="1">
    <citation type="journal article" date="2020" name="Stud. Mycol.">
        <title>101 Dothideomycetes genomes: a test case for predicting lifestyles and emergence of pathogens.</title>
        <authorList>
            <person name="Haridas S."/>
            <person name="Albert R."/>
            <person name="Binder M."/>
            <person name="Bloem J."/>
            <person name="Labutti K."/>
            <person name="Salamov A."/>
            <person name="Andreopoulos B."/>
            <person name="Baker S."/>
            <person name="Barry K."/>
            <person name="Bills G."/>
            <person name="Bluhm B."/>
            <person name="Cannon C."/>
            <person name="Castanera R."/>
            <person name="Culley D."/>
            <person name="Daum C."/>
            <person name="Ezra D."/>
            <person name="Gonzalez J."/>
            <person name="Henrissat B."/>
            <person name="Kuo A."/>
            <person name="Liang C."/>
            <person name="Lipzen A."/>
            <person name="Lutzoni F."/>
            <person name="Magnuson J."/>
            <person name="Mondo S."/>
            <person name="Nolan M."/>
            <person name="Ohm R."/>
            <person name="Pangilinan J."/>
            <person name="Park H.-J."/>
            <person name="Ramirez L."/>
            <person name="Alfaro M."/>
            <person name="Sun H."/>
            <person name="Tritt A."/>
            <person name="Yoshinaga Y."/>
            <person name="Zwiers L.-H."/>
            <person name="Turgeon B."/>
            <person name="Goodwin S."/>
            <person name="Spatafora J."/>
            <person name="Crous P."/>
            <person name="Grigoriev I."/>
        </authorList>
    </citation>
    <scope>NUCLEOTIDE SEQUENCE</scope>
    <source>
        <strain evidence="2">CBS 125425</strain>
    </source>
</reference>
<sequence length="304" mass="34977">MAPSVPSPAENPHHELQQRVQNANRERQAIMHEIQEQQRRLEALNGAYKVATQNLELEAIACAKAECLSLAASVHSKLPQELRDAVYGYLLYECGLIEHWFHLNLRKSRSGVTLDISTMVGRYTVREYCYFLFPDFVGLDFAREVVATLYGQKPNTIVQVPELRQYLAMDVFNVGLLPGDYLRCLTIDLCVDYVAIKEERDCIVGAMESLRTIRLKNGFYLTINIDNVYFELNDKFPLRACLELMRDTCQVMRAAGASVKLVICDRRGKQQDVANFYELNTEDWQRWWSSTCIFPKGPDFDLED</sequence>
<name>A0A9P4V015_9PLEO</name>
<dbReference type="EMBL" id="ML996193">
    <property type="protein sequence ID" value="KAF2731563.1"/>
    <property type="molecule type" value="Genomic_DNA"/>
</dbReference>
<dbReference type="OrthoDB" id="3795413at2759"/>
<organism evidence="2 3">
    <name type="scientific">Polyplosphaeria fusca</name>
    <dbReference type="NCBI Taxonomy" id="682080"/>
    <lineage>
        <taxon>Eukaryota</taxon>
        <taxon>Fungi</taxon>
        <taxon>Dikarya</taxon>
        <taxon>Ascomycota</taxon>
        <taxon>Pezizomycotina</taxon>
        <taxon>Dothideomycetes</taxon>
        <taxon>Pleosporomycetidae</taxon>
        <taxon>Pleosporales</taxon>
        <taxon>Tetraplosphaeriaceae</taxon>
        <taxon>Polyplosphaeria</taxon>
    </lineage>
</organism>
<dbReference type="AlphaFoldDB" id="A0A9P4V015"/>
<feature type="region of interest" description="Disordered" evidence="1">
    <location>
        <begin position="1"/>
        <end position="22"/>
    </location>
</feature>
<evidence type="ECO:0000256" key="1">
    <source>
        <dbReference type="SAM" id="MobiDB-lite"/>
    </source>
</evidence>